<evidence type="ECO:0000256" key="1">
    <source>
        <dbReference type="SAM" id="MobiDB-lite"/>
    </source>
</evidence>
<feature type="region of interest" description="Disordered" evidence="1">
    <location>
        <begin position="295"/>
        <end position="359"/>
    </location>
</feature>
<evidence type="ECO:0000313" key="3">
    <source>
        <dbReference type="EMBL" id="KAG2215365.1"/>
    </source>
</evidence>
<gene>
    <name evidence="3" type="ORF">INT46_011735</name>
</gene>
<dbReference type="OrthoDB" id="2278325at2759"/>
<proteinExistence type="predicted"/>
<name>A0A8H7RRI7_9FUNG</name>
<reference evidence="3" key="1">
    <citation type="submission" date="2020-12" db="EMBL/GenBank/DDBJ databases">
        <title>Metabolic potential, ecology and presence of endohyphal bacteria is reflected in genomic diversity of Mucoromycotina.</title>
        <authorList>
            <person name="Muszewska A."/>
            <person name="Okrasinska A."/>
            <person name="Steczkiewicz K."/>
            <person name="Drgas O."/>
            <person name="Orlowska M."/>
            <person name="Perlinska-Lenart U."/>
            <person name="Aleksandrzak-Piekarczyk T."/>
            <person name="Szatraj K."/>
            <person name="Zielenkiewicz U."/>
            <person name="Pilsyk S."/>
            <person name="Malc E."/>
            <person name="Mieczkowski P."/>
            <person name="Kruszewska J.S."/>
            <person name="Biernat P."/>
            <person name="Pawlowska J."/>
        </authorList>
    </citation>
    <scope>NUCLEOTIDE SEQUENCE</scope>
    <source>
        <strain evidence="3">CBS 226.32</strain>
    </source>
</reference>
<evidence type="ECO:0000256" key="2">
    <source>
        <dbReference type="SAM" id="Phobius"/>
    </source>
</evidence>
<accession>A0A8H7RRI7</accession>
<keyword evidence="4" id="KW-1185">Reference proteome</keyword>
<organism evidence="3 4">
    <name type="scientific">Mucor plumbeus</name>
    <dbReference type="NCBI Taxonomy" id="97098"/>
    <lineage>
        <taxon>Eukaryota</taxon>
        <taxon>Fungi</taxon>
        <taxon>Fungi incertae sedis</taxon>
        <taxon>Mucoromycota</taxon>
        <taxon>Mucoromycotina</taxon>
        <taxon>Mucoromycetes</taxon>
        <taxon>Mucorales</taxon>
        <taxon>Mucorineae</taxon>
        <taxon>Mucoraceae</taxon>
        <taxon>Mucor</taxon>
    </lineage>
</organism>
<comment type="caution">
    <text evidence="3">The sequence shown here is derived from an EMBL/GenBank/DDBJ whole genome shotgun (WGS) entry which is preliminary data.</text>
</comment>
<keyword evidence="2" id="KW-0472">Membrane</keyword>
<evidence type="ECO:0000313" key="4">
    <source>
        <dbReference type="Proteomes" id="UP000650833"/>
    </source>
</evidence>
<dbReference type="AlphaFoldDB" id="A0A8H7RRI7"/>
<keyword evidence="2" id="KW-1133">Transmembrane helix</keyword>
<sequence length="438" mass="49824">MSFNPTRSTLIDRSTTLGQHSLLRTFEPIFINPIATITQTDYVISTVIASNVPEPTTIVPETKTDIYAEDIWAHRIHRYLPVILAFAIIGILTVLGSIVYLAYRFYQASIQRRRQNAEENNNNMNKEKKPISPISATLSSVIPWLAIPSPTRHPTDIEEHYVDFQPQQREPIRFEKSDLKRIMDDDTSITTRRPSLAPSWLTKILPNKFSTTLNLSGQSRRHMSLPILFSGNDGQTIDNLNIPISSTFVPIDKSSLTLVPRSEIWLDPHRRRGVDELDMWERKNSGTEIQTIAVPEPQPMWRFPSQQNAYPDSPDSCERGYSLPNRRSNHIDSRRRSISHHSSTTTIQENNQPSRSKSESIRYVMDDSIHPSSSSASNYNQQPTNENGAFSRFAITVKLPKSKQNGSNDVRLVRQALETSRLKNSSSQWLHSSGSKSF</sequence>
<keyword evidence="2" id="KW-0812">Transmembrane</keyword>
<dbReference type="Proteomes" id="UP000650833">
    <property type="component" value="Unassembled WGS sequence"/>
</dbReference>
<feature type="transmembrane region" description="Helical" evidence="2">
    <location>
        <begin position="79"/>
        <end position="103"/>
    </location>
</feature>
<dbReference type="EMBL" id="JAEPRC010000009">
    <property type="protein sequence ID" value="KAG2215365.1"/>
    <property type="molecule type" value="Genomic_DNA"/>
</dbReference>
<protein>
    <submittedName>
        <fullName evidence="3">Uncharacterized protein</fullName>
    </submittedName>
</protein>